<feature type="transmembrane region" description="Helical" evidence="2">
    <location>
        <begin position="47"/>
        <end position="65"/>
    </location>
</feature>
<organism evidence="3 4">
    <name type="scientific">Gordonia hankookensis</name>
    <dbReference type="NCBI Taxonomy" id="589403"/>
    <lineage>
        <taxon>Bacteria</taxon>
        <taxon>Bacillati</taxon>
        <taxon>Actinomycetota</taxon>
        <taxon>Actinomycetes</taxon>
        <taxon>Mycobacteriales</taxon>
        <taxon>Gordoniaceae</taxon>
        <taxon>Gordonia</taxon>
    </lineage>
</organism>
<evidence type="ECO:0000313" key="4">
    <source>
        <dbReference type="Proteomes" id="UP000602395"/>
    </source>
</evidence>
<sequence length="145" mass="15811">MESGSSTPRRRHRPALIVLVIVAALACLALAWWQWDRYESASGTAQNLGYALQWPAFAVAVIWAYRRFVVLESDPEEKAKIAPGAKGATEIPAGLLPERPTTPSASSLSSAPSEHDDSALAEYNAYLTELGRSDESLSSSEEHRR</sequence>
<keyword evidence="2" id="KW-0472">Membrane</keyword>
<feature type="compositionally biased region" description="Low complexity" evidence="1">
    <location>
        <begin position="101"/>
        <end position="112"/>
    </location>
</feature>
<dbReference type="Proteomes" id="UP000602395">
    <property type="component" value="Unassembled WGS sequence"/>
</dbReference>
<evidence type="ECO:0000256" key="2">
    <source>
        <dbReference type="SAM" id="Phobius"/>
    </source>
</evidence>
<keyword evidence="2" id="KW-0812">Transmembrane</keyword>
<protein>
    <submittedName>
        <fullName evidence="3">Transcriptional regulator</fullName>
    </submittedName>
</protein>
<evidence type="ECO:0000256" key="1">
    <source>
        <dbReference type="SAM" id="MobiDB-lite"/>
    </source>
</evidence>
<accession>A0ABR7WFJ8</accession>
<feature type="region of interest" description="Disordered" evidence="1">
    <location>
        <begin position="77"/>
        <end position="117"/>
    </location>
</feature>
<proteinExistence type="predicted"/>
<gene>
    <name evidence="3" type="ORF">IDF66_18435</name>
</gene>
<name>A0ABR7WFJ8_9ACTN</name>
<evidence type="ECO:0000313" key="3">
    <source>
        <dbReference type="EMBL" id="MBD1321563.1"/>
    </source>
</evidence>
<keyword evidence="4" id="KW-1185">Reference proteome</keyword>
<reference evidence="3 4" key="1">
    <citation type="submission" date="2020-09" db="EMBL/GenBank/DDBJ databases">
        <title>Novel species in genus Gordonia.</title>
        <authorList>
            <person name="Zhang G."/>
        </authorList>
    </citation>
    <scope>NUCLEOTIDE SEQUENCE [LARGE SCALE GENOMIC DNA]</scope>
    <source>
        <strain evidence="3 4">ON-33</strain>
    </source>
</reference>
<comment type="caution">
    <text evidence="3">The sequence shown here is derived from an EMBL/GenBank/DDBJ whole genome shotgun (WGS) entry which is preliminary data.</text>
</comment>
<keyword evidence="2" id="KW-1133">Transmembrane helix</keyword>
<dbReference type="RefSeq" id="WP_164306575.1">
    <property type="nucleotide sequence ID" value="NZ_BAABAD010000002.1"/>
</dbReference>
<dbReference type="EMBL" id="JACWMS010000004">
    <property type="protein sequence ID" value="MBD1321563.1"/>
    <property type="molecule type" value="Genomic_DNA"/>
</dbReference>
<feature type="transmembrane region" description="Helical" evidence="2">
    <location>
        <begin position="15"/>
        <end position="35"/>
    </location>
</feature>